<reference evidence="4 5" key="1">
    <citation type="journal article" date="2011" name="Proc. Natl. Acad. Sci. U.S.A.">
        <title>Evolutionary erosion of yeast sex chromosomes by mating-type switching accidents.</title>
        <authorList>
            <person name="Gordon J.L."/>
            <person name="Armisen D."/>
            <person name="Proux-Wera E."/>
            <person name="Oheigeartaigh S.S."/>
            <person name="Byrne K.P."/>
            <person name="Wolfe K.H."/>
        </authorList>
    </citation>
    <scope>NUCLEOTIDE SEQUENCE [LARGE SCALE GENOMIC DNA]</scope>
    <source>
        <strain evidence="5">ATCC 10597 / BCRC 20456 / CBS 421 / NBRC 0211 / NRRL Y-12639</strain>
    </source>
</reference>
<sequence>MSSNSLFDQPFVYCAICHRRSAKEDPLGLTSCAHILCSQHLSPSKICPACNTNDISIIRLVDNKTLPNDVKIFFEPIPQALESLYNVSQFQISGLRKQCQYYQNHCVKLREKCARQQQLLYKAKQELDSIPPLKKQITELENIIKRQEENMSRTKNQNYLIGNGRRNNNNNMYTFPSCSSTSSSMGNHPPPPTIDLTLDYDDGGSESDINNIEQTFINKLKKTSSLRKNLQQNRNNSNNNSGIMMTSSKNIPIVAESTQYSPMVQEKDLHIALSSSSNEAISSGHSSSNLTFNLNSNLNSSKFLPTSHTTTVTSALLGNKNNENKNSNNNKMMKPINKRKQFPNALENLRIVKRNNTIGASNRPTRSILNSQGIITHMKSSDGLSSTRNRQESKTQEQENVATNRPNNANILRQRASSQQLFTKNNSKFRRIR</sequence>
<evidence type="ECO:0000313" key="4">
    <source>
        <dbReference type="EMBL" id="CCD27121.1"/>
    </source>
</evidence>
<dbReference type="GO" id="GO:0000724">
    <property type="term" value="P:double-strand break repair via homologous recombination"/>
    <property type="evidence" value="ECO:0007669"/>
    <property type="project" value="EnsemblFungi"/>
</dbReference>
<dbReference type="InterPro" id="IPR001841">
    <property type="entry name" value="Znf_RING"/>
</dbReference>
<feature type="compositionally biased region" description="Polar residues" evidence="2">
    <location>
        <begin position="398"/>
        <end position="409"/>
    </location>
</feature>
<keyword evidence="5" id="KW-1185">Reference proteome</keyword>
<dbReference type="KEGG" id="ndi:NDAI_0J02290"/>
<feature type="region of interest" description="Disordered" evidence="2">
    <location>
        <begin position="379"/>
        <end position="409"/>
    </location>
</feature>
<evidence type="ECO:0000256" key="1">
    <source>
        <dbReference type="ARBA" id="ARBA00023254"/>
    </source>
</evidence>
<dbReference type="SUPFAM" id="SSF57850">
    <property type="entry name" value="RING/U-box"/>
    <property type="match status" value="1"/>
</dbReference>
<dbReference type="AlphaFoldDB" id="G0WH43"/>
<feature type="domain" description="RING-type" evidence="3">
    <location>
        <begin position="14"/>
        <end position="52"/>
    </location>
</feature>
<dbReference type="eggNOG" id="KOG4739">
    <property type="taxonomic scope" value="Eukaryota"/>
</dbReference>
<protein>
    <recommendedName>
        <fullName evidence="3">RING-type domain-containing protein</fullName>
    </recommendedName>
</protein>
<dbReference type="RefSeq" id="XP_003672364.1">
    <property type="nucleotide sequence ID" value="XM_003672316.1"/>
</dbReference>
<dbReference type="GO" id="GO:0003682">
    <property type="term" value="F:chromatin binding"/>
    <property type="evidence" value="ECO:0007669"/>
    <property type="project" value="EnsemblFungi"/>
</dbReference>
<keyword evidence="1" id="KW-0469">Meiosis</keyword>
<dbReference type="PANTHER" id="PTHR22663:SF17">
    <property type="entry name" value="RING FINGER PROTEIN NARYA-RELATED"/>
    <property type="match status" value="1"/>
</dbReference>
<dbReference type="GO" id="GO:0000775">
    <property type="term" value="C:chromosome, centromeric region"/>
    <property type="evidence" value="ECO:0007669"/>
    <property type="project" value="EnsemblFungi"/>
</dbReference>
<dbReference type="GO" id="GO:0007131">
    <property type="term" value="P:reciprocal meiotic recombination"/>
    <property type="evidence" value="ECO:0007669"/>
    <property type="project" value="EnsemblFungi"/>
</dbReference>
<feature type="compositionally biased region" description="Low complexity" evidence="2">
    <location>
        <begin position="319"/>
        <end position="335"/>
    </location>
</feature>
<feature type="region of interest" description="Disordered" evidence="2">
    <location>
        <begin position="316"/>
        <end position="337"/>
    </location>
</feature>
<dbReference type="EMBL" id="HE580276">
    <property type="protein sequence ID" value="CCD27121.1"/>
    <property type="molecule type" value="Genomic_DNA"/>
</dbReference>
<gene>
    <name evidence="4" type="primary">NDAI0J02290</name>
    <name evidence="4" type="ordered locus">NDAI_0J02290</name>
</gene>
<evidence type="ECO:0000259" key="3">
    <source>
        <dbReference type="Pfam" id="PF14634"/>
    </source>
</evidence>
<proteinExistence type="predicted"/>
<dbReference type="Pfam" id="PF14634">
    <property type="entry name" value="zf-RING_5"/>
    <property type="match status" value="1"/>
</dbReference>
<dbReference type="InterPro" id="IPR042123">
    <property type="entry name" value="Zip3/RNF212-like"/>
</dbReference>
<evidence type="ECO:0000313" key="5">
    <source>
        <dbReference type="Proteomes" id="UP000000689"/>
    </source>
</evidence>
<dbReference type="Proteomes" id="UP000000689">
    <property type="component" value="Chromosome 10"/>
</dbReference>
<dbReference type="OrthoDB" id="2535391at2759"/>
<evidence type="ECO:0000256" key="2">
    <source>
        <dbReference type="SAM" id="MobiDB-lite"/>
    </source>
</evidence>
<organism evidence="4 5">
    <name type="scientific">Naumovozyma dairenensis (strain ATCC 10597 / BCRC 20456 / CBS 421 / NBRC 0211 / NRRL Y-12639)</name>
    <name type="common">Saccharomyces dairenensis</name>
    <dbReference type="NCBI Taxonomy" id="1071378"/>
    <lineage>
        <taxon>Eukaryota</taxon>
        <taxon>Fungi</taxon>
        <taxon>Dikarya</taxon>
        <taxon>Ascomycota</taxon>
        <taxon>Saccharomycotina</taxon>
        <taxon>Saccharomycetes</taxon>
        <taxon>Saccharomycetales</taxon>
        <taxon>Saccharomycetaceae</taxon>
        <taxon>Naumovozyma</taxon>
    </lineage>
</organism>
<dbReference type="GO" id="GO:0000795">
    <property type="term" value="C:synaptonemal complex"/>
    <property type="evidence" value="ECO:0007669"/>
    <property type="project" value="InterPro"/>
</dbReference>
<dbReference type="GeneID" id="11494459"/>
<dbReference type="PANTHER" id="PTHR22663">
    <property type="entry name" value="RING FINGER PROTEIN NARYA-RELATED"/>
    <property type="match status" value="1"/>
</dbReference>
<dbReference type="HOGENOM" id="CLU_051887_0_0_1"/>
<dbReference type="STRING" id="1071378.G0WH43"/>
<dbReference type="GO" id="GO:0016925">
    <property type="term" value="P:protein sumoylation"/>
    <property type="evidence" value="ECO:0007669"/>
    <property type="project" value="EnsemblFungi"/>
</dbReference>
<dbReference type="GO" id="GO:0007130">
    <property type="term" value="P:synaptonemal complex assembly"/>
    <property type="evidence" value="ECO:0007669"/>
    <property type="project" value="EnsemblFungi"/>
</dbReference>
<dbReference type="GO" id="GO:0019789">
    <property type="term" value="F:SUMO transferase activity"/>
    <property type="evidence" value="ECO:0007669"/>
    <property type="project" value="EnsemblFungi"/>
</dbReference>
<accession>G0WH43</accession>
<name>G0WH43_NAUDC</name>
<dbReference type="GO" id="GO:0035861">
    <property type="term" value="C:site of double-strand break"/>
    <property type="evidence" value="ECO:0007669"/>
    <property type="project" value="EnsemblFungi"/>
</dbReference>
<dbReference type="OMA" id="AHILCSQ"/>